<sequence length="125" mass="14576">MNKSVKSSLTIFIFLFIITMITTYLYYGVINLLTFINTSFIFSSIIIFLSLLLLITKKGFFDGITYGFRRIFATSQYDKELEEDIKNEMRPPSEITRTISSKPLLIAGLILFIFMLISLFFFYNN</sequence>
<evidence type="ECO:0000256" key="1">
    <source>
        <dbReference type="SAM" id="Phobius"/>
    </source>
</evidence>
<dbReference type="Pfam" id="PF13038">
    <property type="entry name" value="DUF3899"/>
    <property type="match status" value="1"/>
</dbReference>
<keyword evidence="4" id="KW-1185">Reference proteome</keyword>
<reference evidence="3 4" key="1">
    <citation type="submission" date="2021-10" db="EMBL/GenBank/DDBJ databases">
        <authorList>
            <person name="Criscuolo A."/>
        </authorList>
    </citation>
    <scope>NUCLEOTIDE SEQUENCE [LARGE SCALE GENOMIC DNA]</scope>
    <source>
        <strain evidence="4">CIP 111883</strain>
    </source>
</reference>
<dbReference type="InterPro" id="IPR025007">
    <property type="entry name" value="DUF3899"/>
</dbReference>
<feature type="transmembrane region" description="Helical" evidence="1">
    <location>
        <begin position="33"/>
        <end position="55"/>
    </location>
</feature>
<keyword evidence="1" id="KW-0812">Transmembrane</keyword>
<evidence type="ECO:0000259" key="2">
    <source>
        <dbReference type="Pfam" id="PF13038"/>
    </source>
</evidence>
<evidence type="ECO:0000313" key="3">
    <source>
        <dbReference type="EMBL" id="CAG9622855.1"/>
    </source>
</evidence>
<feature type="transmembrane region" description="Helical" evidence="1">
    <location>
        <begin position="7"/>
        <end position="27"/>
    </location>
</feature>
<feature type="domain" description="DUF3899" evidence="2">
    <location>
        <begin position="36"/>
        <end position="119"/>
    </location>
</feature>
<proteinExistence type="predicted"/>
<gene>
    <name evidence="3" type="ORF">BACCIP111883_03646</name>
</gene>
<keyword evidence="1" id="KW-0472">Membrane</keyword>
<name>A0ABN8AIY3_9BACI</name>
<evidence type="ECO:0000313" key="4">
    <source>
        <dbReference type="Proteomes" id="UP000789833"/>
    </source>
</evidence>
<dbReference type="Proteomes" id="UP000789833">
    <property type="component" value="Unassembled WGS sequence"/>
</dbReference>
<keyword evidence="1" id="KW-1133">Transmembrane helix</keyword>
<dbReference type="EMBL" id="CAKJTJ010000028">
    <property type="protein sequence ID" value="CAG9622855.1"/>
    <property type="molecule type" value="Genomic_DNA"/>
</dbReference>
<accession>A0ABN8AIY3</accession>
<feature type="transmembrane region" description="Helical" evidence="1">
    <location>
        <begin position="104"/>
        <end position="123"/>
    </location>
</feature>
<organism evidence="3 4">
    <name type="scientific">Sutcliffiella rhizosphaerae</name>
    <dbReference type="NCBI Taxonomy" id="2880967"/>
    <lineage>
        <taxon>Bacteria</taxon>
        <taxon>Bacillati</taxon>
        <taxon>Bacillota</taxon>
        <taxon>Bacilli</taxon>
        <taxon>Bacillales</taxon>
        <taxon>Bacillaceae</taxon>
        <taxon>Sutcliffiella</taxon>
    </lineage>
</organism>
<dbReference type="RefSeq" id="WP_230503770.1">
    <property type="nucleotide sequence ID" value="NZ_CAKJTJ010000028.1"/>
</dbReference>
<protein>
    <recommendedName>
        <fullName evidence="2">DUF3899 domain-containing protein</fullName>
    </recommendedName>
</protein>
<comment type="caution">
    <text evidence="3">The sequence shown here is derived from an EMBL/GenBank/DDBJ whole genome shotgun (WGS) entry which is preliminary data.</text>
</comment>